<reference evidence="6" key="1">
    <citation type="submission" date="2016-10" db="EMBL/GenBank/DDBJ databases">
        <authorList>
            <person name="Varghese N."/>
            <person name="Submissions S."/>
        </authorList>
    </citation>
    <scope>NUCLEOTIDE SEQUENCE [LARGE SCALE GENOMIC DNA]</scope>
    <source>
        <strain evidence="6">Nm76</strain>
    </source>
</reference>
<dbReference type="Gene3D" id="2.40.30.170">
    <property type="match status" value="1"/>
</dbReference>
<evidence type="ECO:0000256" key="1">
    <source>
        <dbReference type="SAM" id="Coils"/>
    </source>
</evidence>
<dbReference type="PANTHER" id="PTHR30386:SF28">
    <property type="entry name" value="EXPORTED PROTEIN"/>
    <property type="match status" value="1"/>
</dbReference>
<feature type="coiled-coil region" evidence="1">
    <location>
        <begin position="194"/>
        <end position="260"/>
    </location>
</feature>
<dbReference type="Proteomes" id="UP000198814">
    <property type="component" value="Unassembled WGS sequence"/>
</dbReference>
<evidence type="ECO:0000259" key="4">
    <source>
        <dbReference type="Pfam" id="PF26002"/>
    </source>
</evidence>
<dbReference type="InterPro" id="IPR058625">
    <property type="entry name" value="MdtA-like_BSH"/>
</dbReference>
<keyword evidence="2" id="KW-0472">Membrane</keyword>
<evidence type="ECO:0000259" key="3">
    <source>
        <dbReference type="Pfam" id="PF25917"/>
    </source>
</evidence>
<dbReference type="PANTHER" id="PTHR30386">
    <property type="entry name" value="MEMBRANE FUSION SUBUNIT OF EMRAB-TOLC MULTIDRUG EFFLUX PUMP"/>
    <property type="match status" value="1"/>
</dbReference>
<dbReference type="PRINTS" id="PR01490">
    <property type="entry name" value="RTXTOXIND"/>
</dbReference>
<dbReference type="Gene3D" id="2.40.50.100">
    <property type="match status" value="1"/>
</dbReference>
<dbReference type="InterPro" id="IPR050739">
    <property type="entry name" value="MFP"/>
</dbReference>
<keyword evidence="6" id="KW-1185">Reference proteome</keyword>
<keyword evidence="2" id="KW-0812">Transmembrane</keyword>
<dbReference type="OrthoDB" id="9775513at2"/>
<dbReference type="Pfam" id="PF26002">
    <property type="entry name" value="Beta-barrel_AprE"/>
    <property type="match status" value="1"/>
</dbReference>
<accession>A0A1H8JBJ5</accession>
<dbReference type="EMBL" id="FODO01000001">
    <property type="protein sequence ID" value="SEN77785.1"/>
    <property type="molecule type" value="Genomic_DNA"/>
</dbReference>
<keyword evidence="2" id="KW-1133">Transmembrane helix</keyword>
<proteinExistence type="predicted"/>
<dbReference type="STRING" id="42354.SAMN05216333_101149"/>
<organism evidence="5 6">
    <name type="scientific">Nitrosomonas oligotropha</name>
    <dbReference type="NCBI Taxonomy" id="42354"/>
    <lineage>
        <taxon>Bacteria</taxon>
        <taxon>Pseudomonadati</taxon>
        <taxon>Pseudomonadota</taxon>
        <taxon>Betaproteobacteria</taxon>
        <taxon>Nitrosomonadales</taxon>
        <taxon>Nitrosomonadaceae</taxon>
        <taxon>Nitrosomonas</taxon>
    </lineage>
</organism>
<dbReference type="AlphaFoldDB" id="A0A1H8JBJ5"/>
<sequence>MKHNLFRTEALSHQQNRLHGDVLIARSPAISVLVWAAALFAIAIAGFAYWGEYTRKEHVVGYLSPTQGMIRIFSPQAGTVVEKHVSEGQQVKQGDALLTITSERTTSNTREAQAAMLGELKQRRDSLRQEQGKQQQIDVLTSSSIAGRIRGLETEIREALAQLALQASRVANAERTVARYEKLLTERFVSDAAVQEKQEALIDQRNQHAQLKRSITGLNRELSAARVELSASGLKQANNTAAIERQISELEQQLTEVDARRSVILTAPADGTVTTILAEVGQMANPAMPLLSILPEGAELQAQLLVPTRAAGFIKPEQQVSLRYQAFPYQRFGHHLGEVAEIGRTVIQPDESSLPVAIQESVYRITVRLPQQQVQAYGQAMPLQAGMVLDADIHIDRRRLIEWVFDPVLSITGRI</sequence>
<evidence type="ECO:0000313" key="6">
    <source>
        <dbReference type="Proteomes" id="UP000198814"/>
    </source>
</evidence>
<keyword evidence="1" id="KW-0175">Coiled coil</keyword>
<name>A0A1H8JBJ5_9PROT</name>
<dbReference type="InterPro" id="IPR011053">
    <property type="entry name" value="Single_hybrid_motif"/>
</dbReference>
<feature type="domain" description="AprE-like beta-barrel" evidence="4">
    <location>
        <begin position="302"/>
        <end position="395"/>
    </location>
</feature>
<evidence type="ECO:0000313" key="5">
    <source>
        <dbReference type="EMBL" id="SEN77785.1"/>
    </source>
</evidence>
<feature type="domain" description="Multidrug resistance protein MdtA-like barrel-sandwich hybrid" evidence="3">
    <location>
        <begin position="77"/>
        <end position="287"/>
    </location>
</feature>
<evidence type="ECO:0000256" key="2">
    <source>
        <dbReference type="SAM" id="Phobius"/>
    </source>
</evidence>
<gene>
    <name evidence="5" type="ORF">SAMN05216333_101149</name>
</gene>
<dbReference type="RefSeq" id="WP_090315001.1">
    <property type="nucleotide sequence ID" value="NZ_FNOE01000001.1"/>
</dbReference>
<dbReference type="InterPro" id="IPR058982">
    <property type="entry name" value="Beta-barrel_AprE"/>
</dbReference>
<dbReference type="SUPFAM" id="SSF51230">
    <property type="entry name" value="Single hybrid motif"/>
    <property type="match status" value="1"/>
</dbReference>
<feature type="transmembrane region" description="Helical" evidence="2">
    <location>
        <begin position="29"/>
        <end position="50"/>
    </location>
</feature>
<dbReference type="Pfam" id="PF25917">
    <property type="entry name" value="BSH_RND"/>
    <property type="match status" value="1"/>
</dbReference>
<protein>
    <submittedName>
        <fullName evidence="5">Membrane fusion protein</fullName>
    </submittedName>
</protein>